<dbReference type="RefSeq" id="WP_170222227.1">
    <property type="nucleotide sequence ID" value="NZ_BIFH01000023.1"/>
</dbReference>
<dbReference type="PANTHER" id="PTHR43384:SF11">
    <property type="entry name" value="SEPTUM SITE DETERMINING PROTEIN"/>
    <property type="match status" value="1"/>
</dbReference>
<dbReference type="InterPro" id="IPR059050">
    <property type="entry name" value="Rv3660c_N"/>
</dbReference>
<dbReference type="GO" id="GO:0016887">
    <property type="term" value="F:ATP hydrolysis activity"/>
    <property type="evidence" value="ECO:0007669"/>
    <property type="project" value="TreeGrafter"/>
</dbReference>
<dbReference type="InterPro" id="IPR022521">
    <property type="entry name" value="Rv3660c"/>
</dbReference>
<dbReference type="NCBIfam" id="TIGR03815">
    <property type="entry name" value="CpaE_hom_Actino"/>
    <property type="match status" value="1"/>
</dbReference>
<dbReference type="Gene3D" id="3.40.50.300">
    <property type="entry name" value="P-loop containing nucleotide triphosphate hydrolases"/>
    <property type="match status" value="1"/>
</dbReference>
<organism evidence="2 3">
    <name type="scientific">Embleya hyalina</name>
    <dbReference type="NCBI Taxonomy" id="516124"/>
    <lineage>
        <taxon>Bacteria</taxon>
        <taxon>Bacillati</taxon>
        <taxon>Actinomycetota</taxon>
        <taxon>Actinomycetes</taxon>
        <taxon>Kitasatosporales</taxon>
        <taxon>Streptomycetaceae</taxon>
        <taxon>Embleya</taxon>
    </lineage>
</organism>
<dbReference type="CDD" id="cd01983">
    <property type="entry name" value="SIMIBI"/>
    <property type="match status" value="1"/>
</dbReference>
<comment type="caution">
    <text evidence="2">The sequence shown here is derived from an EMBL/GenBank/DDBJ whole genome shotgun (WGS) entry which is preliminary data.</text>
</comment>
<dbReference type="InterPro" id="IPR050625">
    <property type="entry name" value="ParA/MinD_ATPase"/>
</dbReference>
<dbReference type="GO" id="GO:0009898">
    <property type="term" value="C:cytoplasmic side of plasma membrane"/>
    <property type="evidence" value="ECO:0007669"/>
    <property type="project" value="TreeGrafter"/>
</dbReference>
<dbReference type="GO" id="GO:0005829">
    <property type="term" value="C:cytosol"/>
    <property type="evidence" value="ECO:0007669"/>
    <property type="project" value="TreeGrafter"/>
</dbReference>
<reference evidence="2 3" key="1">
    <citation type="submission" date="2018-12" db="EMBL/GenBank/DDBJ databases">
        <title>Draft genome sequence of Embleya hyalina NBRC 13850T.</title>
        <authorList>
            <person name="Komaki H."/>
            <person name="Hosoyama A."/>
            <person name="Kimura A."/>
            <person name="Ichikawa N."/>
            <person name="Tamura T."/>
        </authorList>
    </citation>
    <scope>NUCLEOTIDE SEQUENCE [LARGE SCALE GENOMIC DNA]</scope>
    <source>
        <strain evidence="2 3">NBRC 13850</strain>
    </source>
</reference>
<evidence type="ECO:0000259" key="1">
    <source>
        <dbReference type="Pfam" id="PF26563"/>
    </source>
</evidence>
<evidence type="ECO:0000313" key="3">
    <source>
        <dbReference type="Proteomes" id="UP000286931"/>
    </source>
</evidence>
<dbReference type="InterPro" id="IPR027417">
    <property type="entry name" value="P-loop_NTPase"/>
</dbReference>
<sequence>MAALSPPRPARPLLVTGDPALLDELLRLCAVAGIEPEVQPDAGAARAAWPGAPLVIVGDDVTPGLARCGLPRREDVVLIGDDLDDGDVWRRAVDVGADHVVFLPDAEHWIVDRLGDVAEGTGPDAHTIAVLGGCGGSGASTLACALGVAAVRTGLATALVDVDPLGGGLDVLLGGEDESGLRWSDLASARGRIDGGALSDALPHLHGLTVLSWDRDRPPAIPPETVRSVVRAVRRRHDVAVLDVPRHTDPVAAEALRLCDTGLLVVPAEVRALAAAAQVAGRVGSMVRDLRAVVRQPSSSGLTSEAVARGLGLALAGELRPEAGLAAATERGDPPGLRTRGPLARFCRDYLAGNPAGVAREAA</sequence>
<dbReference type="Proteomes" id="UP000286931">
    <property type="component" value="Unassembled WGS sequence"/>
</dbReference>
<keyword evidence="3" id="KW-1185">Reference proteome</keyword>
<dbReference type="PANTHER" id="PTHR43384">
    <property type="entry name" value="SEPTUM SITE-DETERMINING PROTEIN MIND HOMOLOG, CHLOROPLASTIC-RELATED"/>
    <property type="match status" value="1"/>
</dbReference>
<evidence type="ECO:0000313" key="2">
    <source>
        <dbReference type="EMBL" id="GCD97197.1"/>
    </source>
</evidence>
<gene>
    <name evidence="2" type="ORF">EHYA_04888</name>
</gene>
<proteinExistence type="predicted"/>
<dbReference type="SUPFAM" id="SSF52540">
    <property type="entry name" value="P-loop containing nucleoside triphosphate hydrolases"/>
    <property type="match status" value="1"/>
</dbReference>
<dbReference type="GO" id="GO:0005524">
    <property type="term" value="F:ATP binding"/>
    <property type="evidence" value="ECO:0007669"/>
    <property type="project" value="TreeGrafter"/>
</dbReference>
<feature type="domain" description="Rv3660c-like CheY-like N-terminal" evidence="1">
    <location>
        <begin position="15"/>
        <end position="121"/>
    </location>
</feature>
<name>A0A401YRH9_9ACTN</name>
<protein>
    <submittedName>
        <fullName evidence="2">Septum formation initiator</fullName>
    </submittedName>
</protein>
<dbReference type="Pfam" id="PF26563">
    <property type="entry name" value="Rv3660c_N"/>
    <property type="match status" value="1"/>
</dbReference>
<accession>A0A401YRH9</accession>
<dbReference type="AlphaFoldDB" id="A0A401YRH9"/>
<dbReference type="GO" id="GO:0051782">
    <property type="term" value="P:negative regulation of cell division"/>
    <property type="evidence" value="ECO:0007669"/>
    <property type="project" value="TreeGrafter"/>
</dbReference>
<dbReference type="EMBL" id="BIFH01000023">
    <property type="protein sequence ID" value="GCD97197.1"/>
    <property type="molecule type" value="Genomic_DNA"/>
</dbReference>